<protein>
    <submittedName>
        <fullName evidence="1">Uncharacterized protein</fullName>
    </submittedName>
</protein>
<comment type="caution">
    <text evidence="1">The sequence shown here is derived from an EMBL/GenBank/DDBJ whole genome shotgun (WGS) entry which is preliminary data.</text>
</comment>
<keyword evidence="2" id="KW-1185">Reference proteome</keyword>
<name>A0A3S5AAW4_9PLAT</name>
<evidence type="ECO:0000313" key="2">
    <source>
        <dbReference type="Proteomes" id="UP000784294"/>
    </source>
</evidence>
<accession>A0A3S5AAW4</accession>
<dbReference type="Proteomes" id="UP000784294">
    <property type="component" value="Unassembled WGS sequence"/>
</dbReference>
<evidence type="ECO:0000313" key="1">
    <source>
        <dbReference type="EMBL" id="VEL19293.1"/>
    </source>
</evidence>
<proteinExistence type="predicted"/>
<reference evidence="1" key="1">
    <citation type="submission" date="2018-11" db="EMBL/GenBank/DDBJ databases">
        <authorList>
            <consortium name="Pathogen Informatics"/>
        </authorList>
    </citation>
    <scope>NUCLEOTIDE SEQUENCE</scope>
</reference>
<dbReference type="AlphaFoldDB" id="A0A3S5AAW4"/>
<gene>
    <name evidence="1" type="ORF">PXEA_LOCUS12733</name>
</gene>
<organism evidence="1 2">
    <name type="scientific">Protopolystoma xenopodis</name>
    <dbReference type="NCBI Taxonomy" id="117903"/>
    <lineage>
        <taxon>Eukaryota</taxon>
        <taxon>Metazoa</taxon>
        <taxon>Spiralia</taxon>
        <taxon>Lophotrochozoa</taxon>
        <taxon>Platyhelminthes</taxon>
        <taxon>Monogenea</taxon>
        <taxon>Polyopisthocotylea</taxon>
        <taxon>Polystomatidea</taxon>
        <taxon>Polystomatidae</taxon>
        <taxon>Protopolystoma</taxon>
    </lineage>
</organism>
<dbReference type="EMBL" id="CAAALY010040924">
    <property type="protein sequence ID" value="VEL19293.1"/>
    <property type="molecule type" value="Genomic_DNA"/>
</dbReference>
<sequence>MPALKLSNTSQISHSNVDSLIDSICKGLGDETCISFGSNLTTGSIFSPKRFLPKTISDVHEVDPSRLSVALASLGLASNPPATTTSATNPTSISASVTASSQLGRFRSSSLDKRLEAGRLLERLQRSQNNHQFPTGNISDPHSFPKASIKLLLTNSARFPEPCLVGTVTTICLTATATANLHHSTFKAPGSNGIASESSACLDLSARLLLPPDSETGLSEVVIPVTSEPAITISSSKGNDTYLRLISASQHPIRVTKASDHQSSQAVWCLTRRIVCTIAFKPMKPGTVFGLLEVRARLISGLDRSSTGLQLETNPCLRSEEVGYISLTALAVSAPWESISMT</sequence>